<gene>
    <name evidence="1" type="ORF">GPM918_LOCUS5815</name>
    <name evidence="2" type="ORF">OVA965_LOCUS37549</name>
    <name evidence="3" type="ORF">SRO942_LOCUS5815</name>
    <name evidence="4" type="ORF">TMI583_LOCUS38638</name>
</gene>
<organism evidence="1 5">
    <name type="scientific">Didymodactylos carnosus</name>
    <dbReference type="NCBI Taxonomy" id="1234261"/>
    <lineage>
        <taxon>Eukaryota</taxon>
        <taxon>Metazoa</taxon>
        <taxon>Spiralia</taxon>
        <taxon>Gnathifera</taxon>
        <taxon>Rotifera</taxon>
        <taxon>Eurotatoria</taxon>
        <taxon>Bdelloidea</taxon>
        <taxon>Philodinida</taxon>
        <taxon>Philodinidae</taxon>
        <taxon>Didymodactylos</taxon>
    </lineage>
</organism>
<evidence type="ECO:0000313" key="5">
    <source>
        <dbReference type="Proteomes" id="UP000663829"/>
    </source>
</evidence>
<dbReference type="EMBL" id="CAJOBC010000861">
    <property type="protein sequence ID" value="CAF3633532.1"/>
    <property type="molecule type" value="Genomic_DNA"/>
</dbReference>
<reference evidence="1" key="1">
    <citation type="submission" date="2021-02" db="EMBL/GenBank/DDBJ databases">
        <authorList>
            <person name="Nowell W R."/>
        </authorList>
    </citation>
    <scope>NUCLEOTIDE SEQUENCE</scope>
</reference>
<name>A0A813VI25_9BILA</name>
<dbReference type="Proteomes" id="UP000677228">
    <property type="component" value="Unassembled WGS sequence"/>
</dbReference>
<proteinExistence type="predicted"/>
<dbReference type="Proteomes" id="UP000663829">
    <property type="component" value="Unassembled WGS sequence"/>
</dbReference>
<dbReference type="EMBL" id="CAJNOQ010000861">
    <property type="protein sequence ID" value="CAF0845904.1"/>
    <property type="molecule type" value="Genomic_DNA"/>
</dbReference>
<dbReference type="OrthoDB" id="9997063at2759"/>
<dbReference type="Proteomes" id="UP000682733">
    <property type="component" value="Unassembled WGS sequence"/>
</dbReference>
<dbReference type="EMBL" id="CAJOBA010057722">
    <property type="protein sequence ID" value="CAF4302621.1"/>
    <property type="molecule type" value="Genomic_DNA"/>
</dbReference>
<dbReference type="Proteomes" id="UP000681722">
    <property type="component" value="Unassembled WGS sequence"/>
</dbReference>
<sequence>MSLWKKLISYSSDKLQVPCVNHQQQYSGSGLLLFDKSTNCILLIHDYTGDYNCFGGRIKLEYNNDDFGVEKTACDELYEESRTLLSFDYKKLSTVHYVDIKNNYHNELFRCYIVKLELPLDIREQFHNIDLNKLPYNDDYFETNEIHLFPIEQFHSSTIFQSGSTKATNNLGENLALNERAIEVILAAKTKNIL</sequence>
<evidence type="ECO:0000313" key="2">
    <source>
        <dbReference type="EMBL" id="CAF1515168.1"/>
    </source>
</evidence>
<evidence type="ECO:0000313" key="1">
    <source>
        <dbReference type="EMBL" id="CAF0845904.1"/>
    </source>
</evidence>
<comment type="caution">
    <text evidence="1">The sequence shown here is derived from an EMBL/GenBank/DDBJ whole genome shotgun (WGS) entry which is preliminary data.</text>
</comment>
<protein>
    <recommendedName>
        <fullName evidence="6">Nudix hydrolase domain-containing protein</fullName>
    </recommendedName>
</protein>
<accession>A0A813VI25</accession>
<dbReference type="AlphaFoldDB" id="A0A813VI25"/>
<evidence type="ECO:0000313" key="3">
    <source>
        <dbReference type="EMBL" id="CAF3633532.1"/>
    </source>
</evidence>
<dbReference type="EMBL" id="CAJNOK010035627">
    <property type="protein sequence ID" value="CAF1515168.1"/>
    <property type="molecule type" value="Genomic_DNA"/>
</dbReference>
<evidence type="ECO:0000313" key="4">
    <source>
        <dbReference type="EMBL" id="CAF4302621.1"/>
    </source>
</evidence>
<keyword evidence="5" id="KW-1185">Reference proteome</keyword>
<evidence type="ECO:0008006" key="6">
    <source>
        <dbReference type="Google" id="ProtNLM"/>
    </source>
</evidence>